<sequence length="250" mass="26377">MSTGLLETRRLVARYGSVEVLHGIDLSISPGEIVVLLGPNGAGKTTLLRAISRVVATRGAITLAGVSIGGWSGARTARAGIGHVPEGRGTFPDLTVEENLRLGGLARPKGRRSTTREDLAQVYATFPVLADMRRRAAGLLSGGQQQMLAIGRALMARPQLLLIDEPSLGLAPMVTQQLFEVLAGIRGEWSTSLLLAEQNARLSLRIADRAVVLAGGRVTAAGPTADFRDGDVIRRAYLGEAAGDPVEDEK</sequence>
<keyword evidence="4 7" id="KW-0067">ATP-binding</keyword>
<comment type="similarity">
    <text evidence="1">Belongs to the ABC transporter superfamily.</text>
</comment>
<keyword evidence="3" id="KW-0547">Nucleotide-binding</keyword>
<dbReference type="PROSITE" id="PS50893">
    <property type="entry name" value="ABC_TRANSPORTER_2"/>
    <property type="match status" value="1"/>
</dbReference>
<dbReference type="Pfam" id="PF00005">
    <property type="entry name" value="ABC_tran"/>
    <property type="match status" value="1"/>
</dbReference>
<evidence type="ECO:0000313" key="8">
    <source>
        <dbReference type="Proteomes" id="UP000331127"/>
    </source>
</evidence>
<dbReference type="Gene3D" id="3.40.50.300">
    <property type="entry name" value="P-loop containing nucleotide triphosphate hydrolases"/>
    <property type="match status" value="1"/>
</dbReference>
<proteinExistence type="inferred from homology"/>
<dbReference type="RefSeq" id="WP_155355252.1">
    <property type="nucleotide sequence ID" value="NZ_BAAAHL010000027.1"/>
</dbReference>
<evidence type="ECO:0000256" key="5">
    <source>
        <dbReference type="ARBA" id="ARBA00022970"/>
    </source>
</evidence>
<accession>A0A5M3WLI8</accession>
<dbReference type="OrthoDB" id="5179231at2"/>
<organism evidence="7 8">
    <name type="scientific">Acrocarpospora macrocephala</name>
    <dbReference type="NCBI Taxonomy" id="150177"/>
    <lineage>
        <taxon>Bacteria</taxon>
        <taxon>Bacillati</taxon>
        <taxon>Actinomycetota</taxon>
        <taxon>Actinomycetes</taxon>
        <taxon>Streptosporangiales</taxon>
        <taxon>Streptosporangiaceae</taxon>
        <taxon>Acrocarpospora</taxon>
    </lineage>
</organism>
<dbReference type="GO" id="GO:0015658">
    <property type="term" value="F:branched-chain amino acid transmembrane transporter activity"/>
    <property type="evidence" value="ECO:0007669"/>
    <property type="project" value="TreeGrafter"/>
</dbReference>
<dbReference type="AlphaFoldDB" id="A0A5M3WLI8"/>
<protein>
    <submittedName>
        <fullName evidence="7">ABC transporter ATP-binding protein</fullName>
    </submittedName>
</protein>
<evidence type="ECO:0000256" key="3">
    <source>
        <dbReference type="ARBA" id="ARBA00022741"/>
    </source>
</evidence>
<dbReference type="EMBL" id="BLAE01000017">
    <property type="protein sequence ID" value="GES09734.1"/>
    <property type="molecule type" value="Genomic_DNA"/>
</dbReference>
<dbReference type="GO" id="GO:0005524">
    <property type="term" value="F:ATP binding"/>
    <property type="evidence" value="ECO:0007669"/>
    <property type="project" value="UniProtKB-KW"/>
</dbReference>
<dbReference type="SUPFAM" id="SSF52540">
    <property type="entry name" value="P-loop containing nucleoside triphosphate hydrolases"/>
    <property type="match status" value="1"/>
</dbReference>
<dbReference type="InterPro" id="IPR052156">
    <property type="entry name" value="BCAA_Transport_ATP-bd_LivF"/>
</dbReference>
<dbReference type="InterPro" id="IPR027417">
    <property type="entry name" value="P-loop_NTPase"/>
</dbReference>
<dbReference type="CDD" id="cd03224">
    <property type="entry name" value="ABC_TM1139_LivF_branched"/>
    <property type="match status" value="1"/>
</dbReference>
<dbReference type="SMART" id="SM00382">
    <property type="entry name" value="AAA"/>
    <property type="match status" value="1"/>
</dbReference>
<dbReference type="InterPro" id="IPR003439">
    <property type="entry name" value="ABC_transporter-like_ATP-bd"/>
</dbReference>
<name>A0A5M3WLI8_9ACTN</name>
<dbReference type="PANTHER" id="PTHR43820:SF4">
    <property type="entry name" value="HIGH-AFFINITY BRANCHED-CHAIN AMINO ACID TRANSPORT ATP-BINDING PROTEIN LIVF"/>
    <property type="match status" value="1"/>
</dbReference>
<evidence type="ECO:0000256" key="1">
    <source>
        <dbReference type="ARBA" id="ARBA00005417"/>
    </source>
</evidence>
<keyword evidence="5" id="KW-0029">Amino-acid transport</keyword>
<evidence type="ECO:0000313" key="7">
    <source>
        <dbReference type="EMBL" id="GES09734.1"/>
    </source>
</evidence>
<keyword evidence="2" id="KW-0813">Transport</keyword>
<dbReference type="GO" id="GO:0015807">
    <property type="term" value="P:L-amino acid transport"/>
    <property type="evidence" value="ECO:0007669"/>
    <property type="project" value="TreeGrafter"/>
</dbReference>
<dbReference type="InterPro" id="IPR017871">
    <property type="entry name" value="ABC_transporter-like_CS"/>
</dbReference>
<dbReference type="PANTHER" id="PTHR43820">
    <property type="entry name" value="HIGH-AFFINITY BRANCHED-CHAIN AMINO ACID TRANSPORT ATP-BINDING PROTEIN LIVF"/>
    <property type="match status" value="1"/>
</dbReference>
<dbReference type="Proteomes" id="UP000331127">
    <property type="component" value="Unassembled WGS sequence"/>
</dbReference>
<dbReference type="PROSITE" id="PS00211">
    <property type="entry name" value="ABC_TRANSPORTER_1"/>
    <property type="match status" value="1"/>
</dbReference>
<feature type="domain" description="ABC transporter" evidence="6">
    <location>
        <begin position="6"/>
        <end position="240"/>
    </location>
</feature>
<comment type="caution">
    <text evidence="7">The sequence shown here is derived from an EMBL/GenBank/DDBJ whole genome shotgun (WGS) entry which is preliminary data.</text>
</comment>
<reference evidence="7 8" key="1">
    <citation type="submission" date="2019-10" db="EMBL/GenBank/DDBJ databases">
        <title>Whole genome shotgun sequence of Acrocarpospora macrocephala NBRC 16266.</title>
        <authorList>
            <person name="Ichikawa N."/>
            <person name="Kimura A."/>
            <person name="Kitahashi Y."/>
            <person name="Komaki H."/>
            <person name="Oguchi A."/>
        </authorList>
    </citation>
    <scope>NUCLEOTIDE SEQUENCE [LARGE SCALE GENOMIC DNA]</scope>
    <source>
        <strain evidence="7 8">NBRC 16266</strain>
    </source>
</reference>
<evidence type="ECO:0000259" key="6">
    <source>
        <dbReference type="PROSITE" id="PS50893"/>
    </source>
</evidence>
<dbReference type="InterPro" id="IPR003593">
    <property type="entry name" value="AAA+_ATPase"/>
</dbReference>
<evidence type="ECO:0000256" key="4">
    <source>
        <dbReference type="ARBA" id="ARBA00022840"/>
    </source>
</evidence>
<dbReference type="GO" id="GO:0016887">
    <property type="term" value="F:ATP hydrolysis activity"/>
    <property type="evidence" value="ECO:0007669"/>
    <property type="project" value="InterPro"/>
</dbReference>
<gene>
    <name evidence="7" type="ORF">Amac_033300</name>
</gene>
<keyword evidence="8" id="KW-1185">Reference proteome</keyword>
<evidence type="ECO:0000256" key="2">
    <source>
        <dbReference type="ARBA" id="ARBA00022448"/>
    </source>
</evidence>